<dbReference type="PhylomeDB" id="A7S9L9"/>
<dbReference type="OMA" id="VMTHRSL"/>
<evidence type="ECO:0000313" key="4">
    <source>
        <dbReference type="Proteomes" id="UP000001593"/>
    </source>
</evidence>
<dbReference type="SMART" id="SM00588">
    <property type="entry name" value="NEUZ"/>
    <property type="match status" value="6"/>
</dbReference>
<dbReference type="InParanoid" id="A7S9L9"/>
<feature type="domain" description="NHR" evidence="2">
    <location>
        <begin position="4"/>
        <end position="170"/>
    </location>
</feature>
<dbReference type="HOGENOM" id="CLU_002040_1_0_1"/>
<gene>
    <name evidence="3" type="ORF">NEMVEDRAFT_v1g208895</name>
</gene>
<feature type="region of interest" description="Disordered" evidence="1">
    <location>
        <begin position="798"/>
        <end position="822"/>
    </location>
</feature>
<dbReference type="SUPFAM" id="SSF49899">
    <property type="entry name" value="Concanavalin A-like lectins/glucanases"/>
    <property type="match status" value="2"/>
</dbReference>
<proteinExistence type="predicted"/>
<sequence>MAASCEFHERHGSLIFLSNGNRTARRRNPSAEFNNGLVFTKHMLGPSELLEVRIDRKITNWSGSMAIGVTTANPSMIEIPSSATGLKNGYWIMSGMSVVKNGTAILDSYGTDLDELTEGDRVGVRRTGDGCLHFYVNGKDLGVAASEIPGNLYGVVDLYGKCVEVSVYSHFKPREGMVPSPVQSTASVVFHPHCGSLVQLGNRNRTAERQFPEEEFKNSVVLTNQPLRDNELFEVVVEKLTDMWAGSLEVGITSHNPLQIVLPPTMTSMTSGAWMWSGTSIIINGQEVRSDYSELSLESIKAGDKVGILKTADGTVSFYLNGVCMGVAADDIPPGVFGVVDLYGAAVRVSVVSADTSNELENEEEQATALVGATCDTEDDSPDDAPLLFSSRCGKSVRLMNGNYTAFRPRALEEFNNAVVLTNRPIKHGELFEVYVDRQLDKWAGSLEIGLTTHNPATLELPATITNLMTGAWVMSGGGMMKNGVTTIETYGRNLDDLKCCLTIYCNTVTLTNNIETFYLHKKLGEKGNEAGDRVGLVYKEDGSLNFFINGEDMGLAAQDIPVVTPVYGMVDLYGRSAQATITNGRPREDIPEGEPAVTSTGTSTRSETPLPHAPASTAAVPNDNWFTFSSFHGDQVVISHDHRNAIRVNPLVEFNNAIVMSQRPLRDDEMFEIIIEKQVDRWSGSLEAGVTSIAPDKLSFPNTITDLDHDTWMLSGSSVLQDGATILNGYGCDLDKLKENFRLGIMRKADGSLHYFVNGEDCGSAASSVPAGVYAIIDLYGQCVQVSVYDEDYVEQQKLPSSHPSQEESRALSVPPTVPPVRTDTADVIPGGVPHGFHPCCGKNVSLENSRWTATRCRDFSNALLFSAKPLHDDEIFEIKVDRLSSQWSGSLGIGVTSCLLPMFNVPATASELRDGTWIMVESRILKDGVTLKENYGWSLDRTQVGASIGVQRRSDGTLHIYYNGEDQGVAAVDVPRMVFAVVDLYGKVEQVSVVRDSDTRVTATPRSNSEGEQQQKGQQLQAEKDSDEAETTPKTRFLFSRHCGQHVRLDNRRVSARRVASYNYGVVLSDVPLLHNALFQIRVTKLESHWSGSLMVGLTDHDPECLNLPSTANSMKICPWIVVNKAVYINGNKVFEGLGRGLDDLRVGDTVGLMIDTSARLHVFVNGEDQGVVAEDLPAKPHMVVDLYGSCQEVSIVTTVEQGQRGGEVASEEKLAKGTEERSKSTCEYRQMCDRFRQSLAIPDGYFNHESKANICYCQTCRVSRSEKEYEVSGDPQRRYALPLGWCQFALGLPPRVQSLQVLEKWHVAFYGTQTGSIRRILDTGDLLIPDSRRRRQSSKKNFNKENETPQLMISPSVKCAICSSTQNLTRFRDGPTGTLCNAQVAFLVRVKPGSYCTGQSSCCDLSSNEAVSDHNLDTPDLEWYIKEKGTTPCVHLTRYHGTLGHPTDIIGHPVVTLDIPLDTMCSPNKIPWDTWSPYRYHRTPCCHPRYTTPCVHLTRYHGTLGHPTAVIGHPVVTLDERNHVIT</sequence>
<dbReference type="FunFam" id="2.60.120.920:FF:000103">
    <property type="entry name" value="Predicted protein"/>
    <property type="match status" value="1"/>
</dbReference>
<feature type="domain" description="NHR" evidence="2">
    <location>
        <begin position="626"/>
        <end position="792"/>
    </location>
</feature>
<dbReference type="CDD" id="cd12887">
    <property type="entry name" value="SPRY_NHR_like"/>
    <property type="match status" value="6"/>
</dbReference>
<evidence type="ECO:0000256" key="1">
    <source>
        <dbReference type="SAM" id="MobiDB-lite"/>
    </source>
</evidence>
<evidence type="ECO:0000259" key="2">
    <source>
        <dbReference type="PROSITE" id="PS51065"/>
    </source>
</evidence>
<dbReference type="Proteomes" id="UP000001593">
    <property type="component" value="Unassembled WGS sequence"/>
</dbReference>
<dbReference type="InterPro" id="IPR006573">
    <property type="entry name" value="NHR_dom"/>
</dbReference>
<evidence type="ECO:0000313" key="3">
    <source>
        <dbReference type="EMBL" id="EDO39600.1"/>
    </source>
</evidence>
<feature type="region of interest" description="Disordered" evidence="1">
    <location>
        <begin position="584"/>
        <end position="618"/>
    </location>
</feature>
<dbReference type="InterPro" id="IPR043136">
    <property type="entry name" value="B30.2/SPRY_sf"/>
</dbReference>
<feature type="compositionally biased region" description="Low complexity" evidence="1">
    <location>
        <begin position="1012"/>
        <end position="1023"/>
    </location>
</feature>
<dbReference type="Pfam" id="PF07177">
    <property type="entry name" value="Neuralized"/>
    <property type="match status" value="6"/>
</dbReference>
<dbReference type="GO" id="GO:0061630">
    <property type="term" value="F:ubiquitin protein ligase activity"/>
    <property type="evidence" value="ECO:0000318"/>
    <property type="project" value="GO_Central"/>
</dbReference>
<feature type="domain" description="NHR" evidence="2">
    <location>
        <begin position="835"/>
        <end position="998"/>
    </location>
</feature>
<dbReference type="Gene3D" id="2.60.120.920">
    <property type="match status" value="6"/>
</dbReference>
<reference evidence="3 4" key="1">
    <citation type="journal article" date="2007" name="Science">
        <title>Sea anemone genome reveals ancestral eumetazoan gene repertoire and genomic organization.</title>
        <authorList>
            <person name="Putnam N.H."/>
            <person name="Srivastava M."/>
            <person name="Hellsten U."/>
            <person name="Dirks B."/>
            <person name="Chapman J."/>
            <person name="Salamov A."/>
            <person name="Terry A."/>
            <person name="Shapiro H."/>
            <person name="Lindquist E."/>
            <person name="Kapitonov V.V."/>
            <person name="Jurka J."/>
            <person name="Genikhovich G."/>
            <person name="Grigoriev I.V."/>
            <person name="Lucas S.M."/>
            <person name="Steele R.E."/>
            <person name="Finnerty J.R."/>
            <person name="Technau U."/>
            <person name="Martindale M.Q."/>
            <person name="Rokhsar D.S."/>
        </authorList>
    </citation>
    <scope>NUCLEOTIDE SEQUENCE [LARGE SCALE GENOMIC DNA]</scope>
    <source>
        <strain evidence="4">CH2 X CH6</strain>
    </source>
</reference>
<dbReference type="InterPro" id="IPR037962">
    <property type="entry name" value="Neuralized"/>
</dbReference>
<protein>
    <recommendedName>
        <fullName evidence="2">NHR domain-containing protein</fullName>
    </recommendedName>
</protein>
<keyword evidence="4" id="KW-1185">Reference proteome</keyword>
<dbReference type="FunFam" id="2.60.120.920:FF:000001">
    <property type="entry name" value="neuralized-like protein 4 isoform X1"/>
    <property type="match status" value="4"/>
</dbReference>
<feature type="domain" description="NHR" evidence="2">
    <location>
        <begin position="187"/>
        <end position="354"/>
    </location>
</feature>
<dbReference type="EMBL" id="DS469604">
    <property type="protein sequence ID" value="EDO39600.1"/>
    <property type="molecule type" value="Genomic_DNA"/>
</dbReference>
<dbReference type="PANTHER" id="PTHR12429:SF14">
    <property type="entry name" value="NEURALIZED-LIKE PROTEIN 4"/>
    <property type="match status" value="1"/>
</dbReference>
<name>A7S9L9_NEMVE</name>
<dbReference type="FunFam" id="2.60.120.920:FF:000014">
    <property type="entry name" value="neuralized-like protein 4 isoform X2"/>
    <property type="match status" value="1"/>
</dbReference>
<dbReference type="eggNOG" id="KOG4625">
    <property type="taxonomic scope" value="Eukaryota"/>
</dbReference>
<feature type="compositionally biased region" description="Polar residues" evidence="1">
    <location>
        <begin position="598"/>
        <end position="608"/>
    </location>
</feature>
<feature type="domain" description="NHR" evidence="2">
    <location>
        <begin position="386"/>
        <end position="585"/>
    </location>
</feature>
<feature type="region of interest" description="Disordered" evidence="1">
    <location>
        <begin position="998"/>
        <end position="1033"/>
    </location>
</feature>
<dbReference type="InterPro" id="IPR013320">
    <property type="entry name" value="ConA-like_dom_sf"/>
</dbReference>
<feature type="domain" description="NHR" evidence="2">
    <location>
        <begin position="1036"/>
        <end position="1201"/>
    </location>
</feature>
<dbReference type="PANTHER" id="PTHR12429">
    <property type="entry name" value="NEURALIZED"/>
    <property type="match status" value="1"/>
</dbReference>
<organism evidence="3 4">
    <name type="scientific">Nematostella vectensis</name>
    <name type="common">Starlet sea anemone</name>
    <dbReference type="NCBI Taxonomy" id="45351"/>
    <lineage>
        <taxon>Eukaryota</taxon>
        <taxon>Metazoa</taxon>
        <taxon>Cnidaria</taxon>
        <taxon>Anthozoa</taxon>
        <taxon>Hexacorallia</taxon>
        <taxon>Actiniaria</taxon>
        <taxon>Edwardsiidae</taxon>
        <taxon>Nematostella</taxon>
    </lineage>
</organism>
<dbReference type="PROSITE" id="PS51065">
    <property type="entry name" value="NHR"/>
    <property type="match status" value="6"/>
</dbReference>
<accession>A7S9L9</accession>